<proteinExistence type="predicted"/>
<evidence type="ECO:0000313" key="2">
    <source>
        <dbReference type="Proteomes" id="UP000183947"/>
    </source>
</evidence>
<protein>
    <submittedName>
        <fullName evidence="1">Uncharacterized protein</fullName>
    </submittedName>
</protein>
<gene>
    <name evidence="1" type="ORF">SAMN02746009_03963</name>
</gene>
<sequence length="333" mass="36354">MSDFRLAGSPLGSSAASSALPVGSGLVQQAGSSRTVERLAHYGVFHLPVRLELRPPPHPLAYEVTTRWEERRYGEVARSVISKHLTLTGTYHGARLLLSWTTAPPTLRKPDLLPLEEIMLLLAGIYRHLVIETSPAGQRLAVANHAEIIATWADIKQELLARYGEADALTASLRAAVEAQVQDPARLLDSLHHDYSHSLLVANLYQQRFESGFCYTQARAFPHFLADTAVCFQEQLTLGEPTVPGRATLHLRGRLDEDRTDRAAVARQVAALLALSPNPAPVGPPDPATLTFAYHATYDLDLATGWPVSVAATVTCQSPAGYTKEYDLTVQQL</sequence>
<reference evidence="2" key="1">
    <citation type="submission" date="2016-11" db="EMBL/GenBank/DDBJ databases">
        <authorList>
            <person name="Varghese N."/>
            <person name="Submissions S."/>
        </authorList>
    </citation>
    <scope>NUCLEOTIDE SEQUENCE [LARGE SCALE GENOMIC DNA]</scope>
    <source>
        <strain evidence="2">DSM 18569</strain>
    </source>
</reference>
<accession>A0A1M7G6F0</accession>
<dbReference type="EMBL" id="FRAS01000035">
    <property type="protein sequence ID" value="SHM11658.1"/>
    <property type="molecule type" value="Genomic_DNA"/>
</dbReference>
<name>A0A1M7G6F0_9BACT</name>
<keyword evidence="2" id="KW-1185">Reference proteome</keyword>
<dbReference type="Proteomes" id="UP000183947">
    <property type="component" value="Unassembled WGS sequence"/>
</dbReference>
<dbReference type="STRING" id="1121959.SAMN02746009_03963"/>
<organism evidence="1 2">
    <name type="scientific">Hymenobacter psychrotolerans DSM 18569</name>
    <dbReference type="NCBI Taxonomy" id="1121959"/>
    <lineage>
        <taxon>Bacteria</taxon>
        <taxon>Pseudomonadati</taxon>
        <taxon>Bacteroidota</taxon>
        <taxon>Cytophagia</taxon>
        <taxon>Cytophagales</taxon>
        <taxon>Hymenobacteraceae</taxon>
        <taxon>Hymenobacter</taxon>
    </lineage>
</organism>
<dbReference type="AlphaFoldDB" id="A0A1M7G6F0"/>
<evidence type="ECO:0000313" key="1">
    <source>
        <dbReference type="EMBL" id="SHM11658.1"/>
    </source>
</evidence>